<reference evidence="2 3" key="1">
    <citation type="journal article" date="2018" name="Mol. Biol. Evol.">
        <title>Broad Genomic Sampling Reveals a Smut Pathogenic Ancestry of the Fungal Clade Ustilaginomycotina.</title>
        <authorList>
            <person name="Kijpornyongpan T."/>
            <person name="Mondo S.J."/>
            <person name="Barry K."/>
            <person name="Sandor L."/>
            <person name="Lee J."/>
            <person name="Lipzen A."/>
            <person name="Pangilinan J."/>
            <person name="LaButti K."/>
            <person name="Hainaut M."/>
            <person name="Henrissat B."/>
            <person name="Grigoriev I.V."/>
            <person name="Spatafora J.W."/>
            <person name="Aime M.C."/>
        </authorList>
    </citation>
    <scope>NUCLEOTIDE SEQUENCE [LARGE SCALE GENOMIC DNA]</scope>
    <source>
        <strain evidence="2 3">MCA 4186</strain>
    </source>
</reference>
<dbReference type="AlphaFoldDB" id="A0A316ZD77"/>
<feature type="compositionally biased region" description="Basic residues" evidence="1">
    <location>
        <begin position="165"/>
        <end position="178"/>
    </location>
</feature>
<gene>
    <name evidence="2" type="ORF">FA09DRAFT_356216</name>
</gene>
<dbReference type="Proteomes" id="UP000245946">
    <property type="component" value="Unassembled WGS sequence"/>
</dbReference>
<name>A0A316ZD77_9BASI</name>
<dbReference type="GeneID" id="37272398"/>
<feature type="region of interest" description="Disordered" evidence="1">
    <location>
        <begin position="164"/>
        <end position="198"/>
    </location>
</feature>
<evidence type="ECO:0000313" key="2">
    <source>
        <dbReference type="EMBL" id="PWN98998.1"/>
    </source>
</evidence>
<proteinExistence type="predicted"/>
<feature type="non-terminal residue" evidence="2">
    <location>
        <position position="198"/>
    </location>
</feature>
<organism evidence="2 3">
    <name type="scientific">Tilletiopsis washingtonensis</name>
    <dbReference type="NCBI Taxonomy" id="58919"/>
    <lineage>
        <taxon>Eukaryota</taxon>
        <taxon>Fungi</taxon>
        <taxon>Dikarya</taxon>
        <taxon>Basidiomycota</taxon>
        <taxon>Ustilaginomycotina</taxon>
        <taxon>Exobasidiomycetes</taxon>
        <taxon>Entylomatales</taxon>
        <taxon>Entylomatales incertae sedis</taxon>
        <taxon>Tilletiopsis</taxon>
    </lineage>
</organism>
<sequence length="198" mass="22302">ARSQVSQPLSLCDVEAERRRLDLAHAHRVRAAADDLLLHGRSVSAELDAHALRALLLGEHGVQLGRHGRTSGLLCRTAHGRQLLCLCRLARLDGLHCRTLRLAALLLQRRRLGVLRPRQRQRIAAPVQRLRHHDGLAKVLGVRVARRRGEERIGQRLELAQLHRLPPRRHGRGRHPRRQAPLGALRRPQLLGSGSARH</sequence>
<dbReference type="EMBL" id="KZ819289">
    <property type="protein sequence ID" value="PWN98998.1"/>
    <property type="molecule type" value="Genomic_DNA"/>
</dbReference>
<feature type="non-terminal residue" evidence="2">
    <location>
        <position position="1"/>
    </location>
</feature>
<evidence type="ECO:0000256" key="1">
    <source>
        <dbReference type="SAM" id="MobiDB-lite"/>
    </source>
</evidence>
<keyword evidence="3" id="KW-1185">Reference proteome</keyword>
<dbReference type="RefSeq" id="XP_025599277.1">
    <property type="nucleotide sequence ID" value="XM_025744854.1"/>
</dbReference>
<protein>
    <submittedName>
        <fullName evidence="2">Uncharacterized protein</fullName>
    </submittedName>
</protein>
<accession>A0A316ZD77</accession>
<evidence type="ECO:0000313" key="3">
    <source>
        <dbReference type="Proteomes" id="UP000245946"/>
    </source>
</evidence>